<organism evidence="1 2">
    <name type="scientific">Hibiscus sabdariffa</name>
    <name type="common">roselle</name>
    <dbReference type="NCBI Taxonomy" id="183260"/>
    <lineage>
        <taxon>Eukaryota</taxon>
        <taxon>Viridiplantae</taxon>
        <taxon>Streptophyta</taxon>
        <taxon>Embryophyta</taxon>
        <taxon>Tracheophyta</taxon>
        <taxon>Spermatophyta</taxon>
        <taxon>Magnoliopsida</taxon>
        <taxon>eudicotyledons</taxon>
        <taxon>Gunneridae</taxon>
        <taxon>Pentapetalae</taxon>
        <taxon>rosids</taxon>
        <taxon>malvids</taxon>
        <taxon>Malvales</taxon>
        <taxon>Malvaceae</taxon>
        <taxon>Malvoideae</taxon>
        <taxon>Hibiscus</taxon>
    </lineage>
</organism>
<accession>A0ABR2EQB0</accession>
<reference evidence="1 2" key="1">
    <citation type="journal article" date="2024" name="G3 (Bethesda)">
        <title>Genome assembly of Hibiscus sabdariffa L. provides insights into metabolisms of medicinal natural products.</title>
        <authorList>
            <person name="Kim T."/>
        </authorList>
    </citation>
    <scope>NUCLEOTIDE SEQUENCE [LARGE SCALE GENOMIC DNA]</scope>
    <source>
        <strain evidence="1">TK-2024</strain>
        <tissue evidence="1">Old leaves</tissue>
    </source>
</reference>
<evidence type="ECO:0000313" key="2">
    <source>
        <dbReference type="Proteomes" id="UP001472677"/>
    </source>
</evidence>
<sequence length="187" mass="20972">MLHYYLLVIIRTSQPEWRVVGTLVKNFPPALICLFQYRLSFDVRVRHGHQIRVPGVKTSKTPLFDCPSDSCRSFDGASPYNTDSGQFQSSLTVLFSPFITDLVRETVVTVHLLSSACPDPLSLVNRLSPVLVQQLSFITDLVRETVVTVHLLSPACPDPLSLMNRLSPVLVRQLSVIQMPDRSSRPL</sequence>
<comment type="caution">
    <text evidence="1">The sequence shown here is derived from an EMBL/GenBank/DDBJ whole genome shotgun (WGS) entry which is preliminary data.</text>
</comment>
<protein>
    <submittedName>
        <fullName evidence="1">Uncharacterized protein</fullName>
    </submittedName>
</protein>
<gene>
    <name evidence="1" type="ORF">V6N12_036166</name>
</gene>
<evidence type="ECO:0000313" key="1">
    <source>
        <dbReference type="EMBL" id="KAK8564035.1"/>
    </source>
</evidence>
<name>A0ABR2EQB0_9ROSI</name>
<dbReference type="Proteomes" id="UP001472677">
    <property type="component" value="Unassembled WGS sequence"/>
</dbReference>
<keyword evidence="2" id="KW-1185">Reference proteome</keyword>
<dbReference type="EMBL" id="JBBPBM010000011">
    <property type="protein sequence ID" value="KAK8564035.1"/>
    <property type="molecule type" value="Genomic_DNA"/>
</dbReference>
<proteinExistence type="predicted"/>